<comment type="caution">
    <text evidence="1">The sequence shown here is derived from an EMBL/GenBank/DDBJ whole genome shotgun (WGS) entry which is preliminary data.</text>
</comment>
<protein>
    <submittedName>
        <fullName evidence="1">Uncharacterized protein</fullName>
    </submittedName>
</protein>
<name>A0A077PAS0_XENBV</name>
<evidence type="ECO:0000313" key="1">
    <source>
        <dbReference type="EMBL" id="CDH07969.1"/>
    </source>
</evidence>
<gene>
    <name evidence="1" type="ORF">XBO1_770003</name>
</gene>
<proteinExistence type="predicted"/>
<dbReference type="AlphaFoldDB" id="A0A077PAS0"/>
<organism evidence="1 2">
    <name type="scientific">Xenorhabdus bovienii str. oregonense</name>
    <dbReference type="NCBI Taxonomy" id="1398202"/>
    <lineage>
        <taxon>Bacteria</taxon>
        <taxon>Pseudomonadati</taxon>
        <taxon>Pseudomonadota</taxon>
        <taxon>Gammaproteobacteria</taxon>
        <taxon>Enterobacterales</taxon>
        <taxon>Morganellaceae</taxon>
        <taxon>Xenorhabdus</taxon>
    </lineage>
</organism>
<dbReference type="Proteomes" id="UP000028483">
    <property type="component" value="Unassembled WGS sequence"/>
</dbReference>
<reference evidence="1" key="1">
    <citation type="submission" date="2013-07" db="EMBL/GenBank/DDBJ databases">
        <title>Sub-species coevolution in mutualistic symbiosis.</title>
        <authorList>
            <person name="Murfin K."/>
            <person name="Klassen J."/>
            <person name="Lee M."/>
            <person name="Forst S."/>
            <person name="Stock P."/>
            <person name="Goodrich-Blair H."/>
        </authorList>
    </citation>
    <scope>NUCLEOTIDE SEQUENCE [LARGE SCALE GENOMIC DNA]</scope>
    <source>
        <strain evidence="1">Oregonense</strain>
    </source>
</reference>
<sequence length="46" mass="5307">MRAPFGCLQYSPPCKLVIQTISLSLLALKKYLGIYINTKVFRKQVY</sequence>
<dbReference type="EMBL" id="CBSX010000245">
    <property type="protein sequence ID" value="CDH07969.1"/>
    <property type="molecule type" value="Genomic_DNA"/>
</dbReference>
<dbReference type="HOGENOM" id="CLU_3190769_0_0_6"/>
<accession>A0A077PAS0</accession>
<evidence type="ECO:0000313" key="2">
    <source>
        <dbReference type="Proteomes" id="UP000028483"/>
    </source>
</evidence>